<reference evidence="2" key="1">
    <citation type="journal article" date="2022" name="bioRxiv">
        <title>Sequencing and chromosome-scale assembly of the giantPleurodeles waltlgenome.</title>
        <authorList>
            <person name="Brown T."/>
            <person name="Elewa A."/>
            <person name="Iarovenko S."/>
            <person name="Subramanian E."/>
            <person name="Araus A.J."/>
            <person name="Petzold A."/>
            <person name="Susuki M."/>
            <person name="Suzuki K.-i.T."/>
            <person name="Hayashi T."/>
            <person name="Toyoda A."/>
            <person name="Oliveira C."/>
            <person name="Osipova E."/>
            <person name="Leigh N.D."/>
            <person name="Simon A."/>
            <person name="Yun M.H."/>
        </authorList>
    </citation>
    <scope>NUCLEOTIDE SEQUENCE</scope>
    <source>
        <strain evidence="2">20211129_DDA</strain>
        <tissue evidence="2">Liver</tissue>
    </source>
</reference>
<accession>A0AAV7T4R3</accession>
<dbReference type="EMBL" id="JANPWB010000007">
    <property type="protein sequence ID" value="KAJ1171039.1"/>
    <property type="molecule type" value="Genomic_DNA"/>
</dbReference>
<feature type="region of interest" description="Disordered" evidence="1">
    <location>
        <begin position="166"/>
        <end position="186"/>
    </location>
</feature>
<evidence type="ECO:0000256" key="1">
    <source>
        <dbReference type="SAM" id="MobiDB-lite"/>
    </source>
</evidence>
<feature type="non-terminal residue" evidence="2">
    <location>
        <position position="210"/>
    </location>
</feature>
<keyword evidence="3" id="KW-1185">Reference proteome</keyword>
<gene>
    <name evidence="2" type="ORF">NDU88_002910</name>
</gene>
<comment type="caution">
    <text evidence="2">The sequence shown here is derived from an EMBL/GenBank/DDBJ whole genome shotgun (WGS) entry which is preliminary data.</text>
</comment>
<organism evidence="2 3">
    <name type="scientific">Pleurodeles waltl</name>
    <name type="common">Iberian ribbed newt</name>
    <dbReference type="NCBI Taxonomy" id="8319"/>
    <lineage>
        <taxon>Eukaryota</taxon>
        <taxon>Metazoa</taxon>
        <taxon>Chordata</taxon>
        <taxon>Craniata</taxon>
        <taxon>Vertebrata</taxon>
        <taxon>Euteleostomi</taxon>
        <taxon>Amphibia</taxon>
        <taxon>Batrachia</taxon>
        <taxon>Caudata</taxon>
        <taxon>Salamandroidea</taxon>
        <taxon>Salamandridae</taxon>
        <taxon>Pleurodelinae</taxon>
        <taxon>Pleurodeles</taxon>
    </lineage>
</organism>
<sequence>PTQLPCPQEIPLFSIKEENKESILSEEPIHNFNIDISGHLPLLKSEPKSNTSYSVDVEKRTLCPHQEGPSIMEIDGGDKNTFYPETPVTPKKDIKVKSALSWTSLCKAVPAMPAIIKSSSDSFQQFRKAALEKEEREKALRAKEVKRQQTGLQVEKTSKLITAQVTEGEIQKIPEPNKEGCQDVKQTVQQCAETDRSLARKREQERRRRE</sequence>
<evidence type="ECO:0000313" key="2">
    <source>
        <dbReference type="EMBL" id="KAJ1171039.1"/>
    </source>
</evidence>
<name>A0AAV7T4R3_PLEWA</name>
<proteinExistence type="predicted"/>
<feature type="non-terminal residue" evidence="2">
    <location>
        <position position="1"/>
    </location>
</feature>
<protein>
    <submittedName>
        <fullName evidence="2">Uncharacterized protein</fullName>
    </submittedName>
</protein>
<dbReference type="AlphaFoldDB" id="A0AAV7T4R3"/>
<evidence type="ECO:0000313" key="3">
    <source>
        <dbReference type="Proteomes" id="UP001066276"/>
    </source>
</evidence>
<feature type="compositionally biased region" description="Basic and acidic residues" evidence="1">
    <location>
        <begin position="169"/>
        <end position="182"/>
    </location>
</feature>
<dbReference type="Proteomes" id="UP001066276">
    <property type="component" value="Chromosome 4_1"/>
</dbReference>